<keyword evidence="1" id="KW-1133">Transmembrane helix</keyword>
<protein>
    <submittedName>
        <fullName evidence="2">Uncharacterized protein</fullName>
    </submittedName>
</protein>
<feature type="transmembrane region" description="Helical" evidence="1">
    <location>
        <begin position="103"/>
        <end position="126"/>
    </location>
</feature>
<proteinExistence type="predicted"/>
<feature type="transmembrane region" description="Helical" evidence="1">
    <location>
        <begin position="72"/>
        <end position="96"/>
    </location>
</feature>
<organism evidence="2">
    <name type="scientific">Rhodosorus marinus</name>
    <dbReference type="NCBI Taxonomy" id="101924"/>
    <lineage>
        <taxon>Eukaryota</taxon>
        <taxon>Rhodophyta</taxon>
        <taxon>Stylonematophyceae</taxon>
        <taxon>Stylonematales</taxon>
        <taxon>Stylonemataceae</taxon>
        <taxon>Rhodosorus</taxon>
    </lineage>
</organism>
<gene>
    <name evidence="2" type="ORF">RMAR00112_LOCUS23973</name>
</gene>
<dbReference type="EMBL" id="HBHW01030977">
    <property type="protein sequence ID" value="CAE0055937.1"/>
    <property type="molecule type" value="Transcribed_RNA"/>
</dbReference>
<feature type="transmembrane region" description="Helical" evidence="1">
    <location>
        <begin position="132"/>
        <end position="153"/>
    </location>
</feature>
<evidence type="ECO:0000313" key="2">
    <source>
        <dbReference type="EMBL" id="CAE0055937.1"/>
    </source>
</evidence>
<keyword evidence="1" id="KW-0812">Transmembrane</keyword>
<reference evidence="2" key="1">
    <citation type="submission" date="2021-01" db="EMBL/GenBank/DDBJ databases">
        <authorList>
            <person name="Corre E."/>
            <person name="Pelletier E."/>
            <person name="Niang G."/>
            <person name="Scheremetjew M."/>
            <person name="Finn R."/>
            <person name="Kale V."/>
            <person name="Holt S."/>
            <person name="Cochrane G."/>
            <person name="Meng A."/>
            <person name="Brown T."/>
            <person name="Cohen L."/>
        </authorList>
    </citation>
    <scope>NUCLEOTIDE SEQUENCE</scope>
    <source>
        <strain evidence="2">CCMP 769</strain>
    </source>
</reference>
<evidence type="ECO:0000256" key="1">
    <source>
        <dbReference type="SAM" id="Phobius"/>
    </source>
</evidence>
<accession>A0A7S3A081</accession>
<keyword evidence="1" id="KW-0472">Membrane</keyword>
<sequence>MVEQVAPAVKVIDGNGETSTPETVSVASLDVEQVKSAVIKAGQDGMDTVVTFIDELPKKGVASVFDDVRSFVMFYALVCISAYIVFVGSVLVGAVLSFAGCVLLTLIITLSLGLCAVLGAAAVGLICLGSFIVMSSVPALCLFVCVNVGRSAYDRAKTVMEKI</sequence>
<dbReference type="AlphaFoldDB" id="A0A7S3A081"/>
<name>A0A7S3A081_9RHOD</name>